<accession>A0ACC0CL79</accession>
<keyword evidence="2" id="KW-1185">Reference proteome</keyword>
<comment type="caution">
    <text evidence="1">The sequence shown here is derived from an EMBL/GenBank/DDBJ whole genome shotgun (WGS) entry which is preliminary data.</text>
</comment>
<gene>
    <name evidence="1" type="ORF">F4821DRAFT_273348</name>
</gene>
<evidence type="ECO:0000313" key="2">
    <source>
        <dbReference type="Proteomes" id="UP001497680"/>
    </source>
</evidence>
<proteinExistence type="predicted"/>
<reference evidence="1 2" key="1">
    <citation type="journal article" date="2022" name="New Phytol.">
        <title>Ecological generalism drives hyperdiversity of secondary metabolite gene clusters in xylarialean endophytes.</title>
        <authorList>
            <person name="Franco M.E.E."/>
            <person name="Wisecaver J.H."/>
            <person name="Arnold A.E."/>
            <person name="Ju Y.M."/>
            <person name="Slot J.C."/>
            <person name="Ahrendt S."/>
            <person name="Moore L.P."/>
            <person name="Eastman K.E."/>
            <person name="Scott K."/>
            <person name="Konkel Z."/>
            <person name="Mondo S.J."/>
            <person name="Kuo A."/>
            <person name="Hayes R.D."/>
            <person name="Haridas S."/>
            <person name="Andreopoulos B."/>
            <person name="Riley R."/>
            <person name="LaButti K."/>
            <person name="Pangilinan J."/>
            <person name="Lipzen A."/>
            <person name="Amirebrahimi M."/>
            <person name="Yan J."/>
            <person name="Adam C."/>
            <person name="Keymanesh K."/>
            <person name="Ng V."/>
            <person name="Louie K."/>
            <person name="Northen T."/>
            <person name="Drula E."/>
            <person name="Henrissat B."/>
            <person name="Hsieh H.M."/>
            <person name="Youens-Clark K."/>
            <person name="Lutzoni F."/>
            <person name="Miadlikowska J."/>
            <person name="Eastwood D.C."/>
            <person name="Hamelin R.C."/>
            <person name="Grigoriev I.V."/>
            <person name="U'Ren J.M."/>
        </authorList>
    </citation>
    <scope>NUCLEOTIDE SEQUENCE [LARGE SCALE GENOMIC DNA]</scope>
    <source>
        <strain evidence="1 2">ER1909</strain>
    </source>
</reference>
<protein>
    <submittedName>
        <fullName evidence="1">Major facilitator superfamily domain-containing protein</fullName>
    </submittedName>
</protein>
<organism evidence="1 2">
    <name type="scientific">Hypoxylon rubiginosum</name>
    <dbReference type="NCBI Taxonomy" id="110542"/>
    <lineage>
        <taxon>Eukaryota</taxon>
        <taxon>Fungi</taxon>
        <taxon>Dikarya</taxon>
        <taxon>Ascomycota</taxon>
        <taxon>Pezizomycotina</taxon>
        <taxon>Sordariomycetes</taxon>
        <taxon>Xylariomycetidae</taxon>
        <taxon>Xylariales</taxon>
        <taxon>Hypoxylaceae</taxon>
        <taxon>Hypoxylon</taxon>
    </lineage>
</organism>
<name>A0ACC0CL79_9PEZI</name>
<evidence type="ECO:0000313" key="1">
    <source>
        <dbReference type="EMBL" id="KAI6081127.1"/>
    </source>
</evidence>
<dbReference type="EMBL" id="MU394406">
    <property type="protein sequence ID" value="KAI6081127.1"/>
    <property type="molecule type" value="Genomic_DNA"/>
</dbReference>
<sequence>MTLESSGAGVVTSEDYSEQQSSRQEFSLPPVDGGKAAWLFLAACWVVEALVWGFAYSFGVFQDYYSANEPFAGSGSIAAIGTTTSGIMYIGTPIVIILSRLYPRVARWFTIIGLTTTSVAIGLSSLCTTVPQLIVTQGLVAGIGGCLAYSPCTLYINEWFVKRKGLAYGLVWSAAGFGGCVLPLLLNVLLGAFGFKTTLRIWAGILFACSSPLAYFVRPRLPYSAATHMRPFDVRYFTSRAFTLHQIANIIQALGYFLPMVYLPSYARSVYDASGYLPALTLLLMNMAATIGSVIMGFFTDKLQSTTCILISTVGATVGVFFLWGLSTSLPILYCFCFAYGLFAGCWTSMWPAIMREVSNKFRETTDQEYFDPMMVFGWLCVGRGIGNVASGPISNLLIEGMPWKGQSIGGFGSGYGGLIVFTGVSAFFGGSTFVWKHLNLL</sequence>
<dbReference type="Proteomes" id="UP001497680">
    <property type="component" value="Unassembled WGS sequence"/>
</dbReference>